<protein>
    <recommendedName>
        <fullName evidence="9">TRAP transporter small permease protein</fullName>
    </recommendedName>
</protein>
<comment type="caution">
    <text evidence="11">The sequence shown here is derived from an EMBL/GenBank/DDBJ whole genome shotgun (WGS) entry which is preliminary data.</text>
</comment>
<keyword evidence="5 9" id="KW-0812">Transmembrane</keyword>
<name>A0ABW2A381_9GAMM</name>
<dbReference type="RefSeq" id="WP_379910446.1">
    <property type="nucleotide sequence ID" value="NZ_JBHSWE010000001.1"/>
</dbReference>
<dbReference type="InterPro" id="IPR055348">
    <property type="entry name" value="DctQ"/>
</dbReference>
<gene>
    <name evidence="11" type="ORF">ACFQDL_19330</name>
</gene>
<sequence length="182" mass="20426">MITTLCRTYCAAVESLVAFIGRSTSLLMPLLALVVAFEVFSRYLLNEPTVWAYDLSLFFFGYLAALGGAYAQQRKAHINVDILYMSVSGNTRRIFNLLSAGLAIFFMLVVVVVCIDKFNEAIQFNYRRMSEWAPSMHHFWMMLVVSAALLILQLSSDMIKDLYHLVAGEDLLPQLQGAGDGH</sequence>
<dbReference type="Proteomes" id="UP001596422">
    <property type="component" value="Unassembled WGS sequence"/>
</dbReference>
<comment type="function">
    <text evidence="9">Part of the tripartite ATP-independent periplasmic (TRAP) transport system.</text>
</comment>
<dbReference type="InterPro" id="IPR007387">
    <property type="entry name" value="TRAP_DctQ"/>
</dbReference>
<evidence type="ECO:0000256" key="4">
    <source>
        <dbReference type="ARBA" id="ARBA00022519"/>
    </source>
</evidence>
<dbReference type="PANTHER" id="PTHR35011:SF4">
    <property type="entry name" value="SLL1102 PROTEIN"/>
    <property type="match status" value="1"/>
</dbReference>
<comment type="subunit">
    <text evidence="9">The complex comprises the extracytoplasmic solute receptor protein and the two transmembrane proteins.</text>
</comment>
<evidence type="ECO:0000256" key="5">
    <source>
        <dbReference type="ARBA" id="ARBA00022692"/>
    </source>
</evidence>
<comment type="subcellular location">
    <subcellularLocation>
        <location evidence="1 9">Cell inner membrane</location>
        <topology evidence="1 9">Multi-pass membrane protein</topology>
    </subcellularLocation>
</comment>
<keyword evidence="12" id="KW-1185">Reference proteome</keyword>
<keyword evidence="6 9" id="KW-1133">Transmembrane helix</keyword>
<dbReference type="PANTHER" id="PTHR35011">
    <property type="entry name" value="2,3-DIKETO-L-GULONATE TRAP TRANSPORTER SMALL PERMEASE PROTEIN YIAM"/>
    <property type="match status" value="1"/>
</dbReference>
<evidence type="ECO:0000256" key="8">
    <source>
        <dbReference type="ARBA" id="ARBA00038436"/>
    </source>
</evidence>
<comment type="caution">
    <text evidence="9">Lacks conserved residue(s) required for the propagation of feature annotation.</text>
</comment>
<accession>A0ABW2A381</accession>
<feature type="transmembrane region" description="Helical" evidence="9">
    <location>
        <begin position="94"/>
        <end position="118"/>
    </location>
</feature>
<reference evidence="12" key="1">
    <citation type="journal article" date="2019" name="Int. J. Syst. Evol. Microbiol.">
        <title>The Global Catalogue of Microorganisms (GCM) 10K type strain sequencing project: providing services to taxonomists for standard genome sequencing and annotation.</title>
        <authorList>
            <consortium name="The Broad Institute Genomics Platform"/>
            <consortium name="The Broad Institute Genome Sequencing Center for Infectious Disease"/>
            <person name="Wu L."/>
            <person name="Ma J."/>
        </authorList>
    </citation>
    <scope>NUCLEOTIDE SEQUENCE [LARGE SCALE GENOMIC DNA]</scope>
    <source>
        <strain evidence="12">NBRC 111756</strain>
    </source>
</reference>
<evidence type="ECO:0000256" key="2">
    <source>
        <dbReference type="ARBA" id="ARBA00022448"/>
    </source>
</evidence>
<proteinExistence type="inferred from homology"/>
<evidence type="ECO:0000313" key="12">
    <source>
        <dbReference type="Proteomes" id="UP001596422"/>
    </source>
</evidence>
<feature type="transmembrane region" description="Helical" evidence="9">
    <location>
        <begin position="138"/>
        <end position="155"/>
    </location>
</feature>
<evidence type="ECO:0000256" key="7">
    <source>
        <dbReference type="ARBA" id="ARBA00023136"/>
    </source>
</evidence>
<organism evidence="11 12">
    <name type="scientific">Marinobacterium aestuariivivens</name>
    <dbReference type="NCBI Taxonomy" id="1698799"/>
    <lineage>
        <taxon>Bacteria</taxon>
        <taxon>Pseudomonadati</taxon>
        <taxon>Pseudomonadota</taxon>
        <taxon>Gammaproteobacteria</taxon>
        <taxon>Oceanospirillales</taxon>
        <taxon>Oceanospirillaceae</taxon>
        <taxon>Marinobacterium</taxon>
    </lineage>
</organism>
<evidence type="ECO:0000313" key="11">
    <source>
        <dbReference type="EMBL" id="MFC6671975.1"/>
    </source>
</evidence>
<evidence type="ECO:0000259" key="10">
    <source>
        <dbReference type="Pfam" id="PF04290"/>
    </source>
</evidence>
<evidence type="ECO:0000256" key="3">
    <source>
        <dbReference type="ARBA" id="ARBA00022475"/>
    </source>
</evidence>
<comment type="similarity">
    <text evidence="8 9">Belongs to the TRAP transporter small permease family.</text>
</comment>
<dbReference type="EMBL" id="JBHSWE010000001">
    <property type="protein sequence ID" value="MFC6671975.1"/>
    <property type="molecule type" value="Genomic_DNA"/>
</dbReference>
<evidence type="ECO:0000256" key="1">
    <source>
        <dbReference type="ARBA" id="ARBA00004429"/>
    </source>
</evidence>
<keyword evidence="3" id="KW-1003">Cell membrane</keyword>
<dbReference type="Pfam" id="PF04290">
    <property type="entry name" value="DctQ"/>
    <property type="match status" value="1"/>
</dbReference>
<evidence type="ECO:0000256" key="6">
    <source>
        <dbReference type="ARBA" id="ARBA00022989"/>
    </source>
</evidence>
<feature type="domain" description="Tripartite ATP-independent periplasmic transporters DctQ component" evidence="10">
    <location>
        <begin position="31"/>
        <end position="161"/>
    </location>
</feature>
<keyword evidence="2 9" id="KW-0813">Transport</keyword>
<feature type="transmembrane region" description="Helical" evidence="9">
    <location>
        <begin position="51"/>
        <end position="73"/>
    </location>
</feature>
<keyword evidence="4 9" id="KW-0997">Cell inner membrane</keyword>
<keyword evidence="7 9" id="KW-0472">Membrane</keyword>
<evidence type="ECO:0000256" key="9">
    <source>
        <dbReference type="RuleBase" id="RU369079"/>
    </source>
</evidence>